<dbReference type="InterPro" id="IPR011545">
    <property type="entry name" value="DEAD/DEAH_box_helicase_dom"/>
</dbReference>
<comment type="similarity">
    <text evidence="5">Belongs to the DEAD box helicase family.</text>
</comment>
<dbReference type="PROSITE" id="PS51194">
    <property type="entry name" value="HELICASE_CTER"/>
    <property type="match status" value="1"/>
</dbReference>
<evidence type="ECO:0000256" key="4">
    <source>
        <dbReference type="ARBA" id="ARBA00022840"/>
    </source>
</evidence>
<evidence type="ECO:0000313" key="9">
    <source>
        <dbReference type="EMBL" id="EJK59770.1"/>
    </source>
</evidence>
<dbReference type="InterPro" id="IPR027417">
    <property type="entry name" value="P-loop_NTPase"/>
</dbReference>
<evidence type="ECO:0000313" key="10">
    <source>
        <dbReference type="Proteomes" id="UP000266841"/>
    </source>
</evidence>
<sequence>MDWNVPTAVQRLSIPAVLEMEHGNSASSLWCEGPTGSGKVSDGNEKRYHRLAPTHHRSARRLAALRFRYCKYLSMEGNGITAVTVRDKRGSKAQLMADTIYGGKERVEEQVARLARRRREGVDLDVLVATPGRLRDVLRYGEQAADGNDVNLSALERRIMEAFDSKTDTKREERQNRKKRKGRGNYRGSPEASSLSLKDIEDMDLDRVDDDGRGAIVEMLENLNYLVLDEADRLLAGSFKEEIDDILNLLPKPEDSRMKTLLFSATYPQQIEERVDQVLSQISSGQPLRVSTTSSMRQRLQYDENEAFDAALSNRQRKHIERTTQITSVLPDSSPDIDHRAIRLEDKDRTQALRYLLDQHSVDEWDRVMVFVSTRYLTEHISRKLRRYDVPASELHGRLDQDARERRLKAFRSGRTRVLVCTDLAARGVDIEGLPVVVNYDLPRASADYTHRTGRTGRAGRHGTAVTFVTSKSAAHFDLIERNELGAAGGVAQEVLENFPVDESRWNVEVEATQTSVPGAVHSPRGLEHDKMFGGVKGRRKSKKDRLREKAAAAASREGAL</sequence>
<dbReference type="GO" id="GO:0005524">
    <property type="term" value="F:ATP binding"/>
    <property type="evidence" value="ECO:0007669"/>
    <property type="project" value="UniProtKB-KW"/>
</dbReference>
<comment type="caution">
    <text evidence="9">The sequence shown here is derived from an EMBL/GenBank/DDBJ whole genome shotgun (WGS) entry which is preliminary data.</text>
</comment>
<evidence type="ECO:0000256" key="3">
    <source>
        <dbReference type="ARBA" id="ARBA00022806"/>
    </source>
</evidence>
<dbReference type="PROSITE" id="PS51192">
    <property type="entry name" value="HELICASE_ATP_BIND_1"/>
    <property type="match status" value="1"/>
</dbReference>
<keyword evidence="10" id="KW-1185">Reference proteome</keyword>
<dbReference type="OMA" id="FREPNAL"/>
<keyword evidence="4 5" id="KW-0067">ATP-binding</keyword>
<dbReference type="SUPFAM" id="SSF52540">
    <property type="entry name" value="P-loop containing nucleoside triphosphate hydrolases"/>
    <property type="match status" value="2"/>
</dbReference>
<organism evidence="9 10">
    <name type="scientific">Thalassiosira oceanica</name>
    <name type="common">Marine diatom</name>
    <dbReference type="NCBI Taxonomy" id="159749"/>
    <lineage>
        <taxon>Eukaryota</taxon>
        <taxon>Sar</taxon>
        <taxon>Stramenopiles</taxon>
        <taxon>Ochrophyta</taxon>
        <taxon>Bacillariophyta</taxon>
        <taxon>Coscinodiscophyceae</taxon>
        <taxon>Thalassiosirophycidae</taxon>
        <taxon>Thalassiosirales</taxon>
        <taxon>Thalassiosiraceae</taxon>
        <taxon>Thalassiosira</taxon>
    </lineage>
</organism>
<accession>K0S3I4</accession>
<dbReference type="GO" id="GO:0003724">
    <property type="term" value="F:RNA helicase activity"/>
    <property type="evidence" value="ECO:0007669"/>
    <property type="project" value="TreeGrafter"/>
</dbReference>
<feature type="region of interest" description="Disordered" evidence="6">
    <location>
        <begin position="163"/>
        <end position="198"/>
    </location>
</feature>
<dbReference type="InterPro" id="IPR014001">
    <property type="entry name" value="Helicase_ATP-bd"/>
</dbReference>
<name>K0S3I4_THAOC</name>
<feature type="region of interest" description="Disordered" evidence="6">
    <location>
        <begin position="518"/>
        <end position="561"/>
    </location>
</feature>
<proteinExistence type="inferred from homology"/>
<keyword evidence="3 5" id="KW-0347">Helicase</keyword>
<gene>
    <name evidence="9" type="ORF">THAOC_19966</name>
</gene>
<dbReference type="AlphaFoldDB" id="K0S3I4"/>
<dbReference type="InterPro" id="IPR001650">
    <property type="entry name" value="Helicase_C-like"/>
</dbReference>
<dbReference type="Proteomes" id="UP000266841">
    <property type="component" value="Unassembled WGS sequence"/>
</dbReference>
<feature type="compositionally biased region" description="Basic and acidic residues" evidence="6">
    <location>
        <begin position="163"/>
        <end position="175"/>
    </location>
</feature>
<dbReference type="PROSITE" id="PS00039">
    <property type="entry name" value="DEAD_ATP_HELICASE"/>
    <property type="match status" value="1"/>
</dbReference>
<dbReference type="EMBL" id="AGNL01022338">
    <property type="protein sequence ID" value="EJK59770.1"/>
    <property type="molecule type" value="Genomic_DNA"/>
</dbReference>
<dbReference type="GO" id="GO:0003676">
    <property type="term" value="F:nucleic acid binding"/>
    <property type="evidence" value="ECO:0007669"/>
    <property type="project" value="InterPro"/>
</dbReference>
<keyword evidence="2 5" id="KW-0378">Hydrolase</keyword>
<evidence type="ECO:0000256" key="6">
    <source>
        <dbReference type="SAM" id="MobiDB-lite"/>
    </source>
</evidence>
<dbReference type="InterPro" id="IPR050079">
    <property type="entry name" value="DEAD_box_RNA_helicase"/>
</dbReference>
<dbReference type="Pfam" id="PF00271">
    <property type="entry name" value="Helicase_C"/>
    <property type="match status" value="1"/>
</dbReference>
<dbReference type="Pfam" id="PF00270">
    <property type="entry name" value="DEAD"/>
    <property type="match status" value="1"/>
</dbReference>
<protein>
    <recommendedName>
        <fullName evidence="11">RNA helicase</fullName>
    </recommendedName>
</protein>
<dbReference type="PANTHER" id="PTHR47959:SF1">
    <property type="entry name" value="ATP-DEPENDENT RNA HELICASE DBPA"/>
    <property type="match status" value="1"/>
</dbReference>
<evidence type="ECO:0000259" key="7">
    <source>
        <dbReference type="PROSITE" id="PS51192"/>
    </source>
</evidence>
<dbReference type="eggNOG" id="KOG0330">
    <property type="taxonomic scope" value="Eukaryota"/>
</dbReference>
<keyword evidence="1 5" id="KW-0547">Nucleotide-binding</keyword>
<evidence type="ECO:0000256" key="2">
    <source>
        <dbReference type="ARBA" id="ARBA00022801"/>
    </source>
</evidence>
<feature type="domain" description="Helicase ATP-binding" evidence="7">
    <location>
        <begin position="150"/>
        <end position="285"/>
    </location>
</feature>
<evidence type="ECO:0000259" key="8">
    <source>
        <dbReference type="PROSITE" id="PS51194"/>
    </source>
</evidence>
<evidence type="ECO:0000256" key="5">
    <source>
        <dbReference type="RuleBase" id="RU000492"/>
    </source>
</evidence>
<dbReference type="PANTHER" id="PTHR47959">
    <property type="entry name" value="ATP-DEPENDENT RNA HELICASE RHLE-RELATED"/>
    <property type="match status" value="1"/>
</dbReference>
<dbReference type="InterPro" id="IPR000629">
    <property type="entry name" value="RNA-helicase_DEAD-box_CS"/>
</dbReference>
<dbReference type="GO" id="GO:0005829">
    <property type="term" value="C:cytosol"/>
    <property type="evidence" value="ECO:0007669"/>
    <property type="project" value="TreeGrafter"/>
</dbReference>
<dbReference type="GO" id="GO:0016787">
    <property type="term" value="F:hydrolase activity"/>
    <property type="evidence" value="ECO:0007669"/>
    <property type="project" value="UniProtKB-KW"/>
</dbReference>
<evidence type="ECO:0000256" key="1">
    <source>
        <dbReference type="ARBA" id="ARBA00022741"/>
    </source>
</evidence>
<dbReference type="CDD" id="cd18787">
    <property type="entry name" value="SF2_C_DEAD"/>
    <property type="match status" value="1"/>
</dbReference>
<dbReference type="SMART" id="SM00490">
    <property type="entry name" value="HELICc"/>
    <property type="match status" value="1"/>
</dbReference>
<dbReference type="Gene3D" id="3.40.50.300">
    <property type="entry name" value="P-loop containing nucleotide triphosphate hydrolases"/>
    <property type="match status" value="3"/>
</dbReference>
<dbReference type="OrthoDB" id="191498at2759"/>
<reference evidence="9 10" key="1">
    <citation type="journal article" date="2012" name="Genome Biol.">
        <title>Genome and low-iron response of an oceanic diatom adapted to chronic iron limitation.</title>
        <authorList>
            <person name="Lommer M."/>
            <person name="Specht M."/>
            <person name="Roy A.S."/>
            <person name="Kraemer L."/>
            <person name="Andreson R."/>
            <person name="Gutowska M.A."/>
            <person name="Wolf J."/>
            <person name="Bergner S.V."/>
            <person name="Schilhabel M.B."/>
            <person name="Klostermeier U.C."/>
            <person name="Beiko R.G."/>
            <person name="Rosenstiel P."/>
            <person name="Hippler M."/>
            <person name="Laroche J."/>
        </authorList>
    </citation>
    <scope>NUCLEOTIDE SEQUENCE [LARGE SCALE GENOMIC DNA]</scope>
    <source>
        <strain evidence="9 10">CCMP1005</strain>
    </source>
</reference>
<dbReference type="SMART" id="SM00487">
    <property type="entry name" value="DEXDc"/>
    <property type="match status" value="1"/>
</dbReference>
<feature type="domain" description="Helicase C-terminal" evidence="8">
    <location>
        <begin position="348"/>
        <end position="507"/>
    </location>
</feature>
<evidence type="ECO:0008006" key="11">
    <source>
        <dbReference type="Google" id="ProtNLM"/>
    </source>
</evidence>